<dbReference type="PATRIC" id="fig|28125.4.peg.1401"/>
<accession>A0A137SV77</accession>
<dbReference type="RefSeq" id="WP_196491332.1">
    <property type="nucleotide sequence ID" value="NZ_KQ965687.1"/>
</dbReference>
<protein>
    <submittedName>
        <fullName evidence="1">Uncharacterized protein</fullName>
    </submittedName>
</protein>
<gene>
    <name evidence="1" type="ORF">HMPREF3202_01420</name>
</gene>
<organism evidence="1 2">
    <name type="scientific">Prevotella bivia</name>
    <dbReference type="NCBI Taxonomy" id="28125"/>
    <lineage>
        <taxon>Bacteria</taxon>
        <taxon>Pseudomonadati</taxon>
        <taxon>Bacteroidota</taxon>
        <taxon>Bacteroidia</taxon>
        <taxon>Bacteroidales</taxon>
        <taxon>Prevotellaceae</taxon>
        <taxon>Prevotella</taxon>
    </lineage>
</organism>
<dbReference type="Proteomes" id="UP000070093">
    <property type="component" value="Unassembled WGS sequence"/>
</dbReference>
<dbReference type="AlphaFoldDB" id="A0A137SV77"/>
<name>A0A137SV77_9BACT</name>
<sequence>MSYTPNIPYCLLEKVEAIKEGKIPNSVKVFSESKIKGIAGSKILARMGQISAAFPILD</sequence>
<dbReference type="EMBL" id="LTAG01000078">
    <property type="protein sequence ID" value="KXO16330.1"/>
    <property type="molecule type" value="Genomic_DNA"/>
</dbReference>
<reference evidence="1 2" key="1">
    <citation type="submission" date="2016-02" db="EMBL/GenBank/DDBJ databases">
        <authorList>
            <person name="Wen L."/>
            <person name="He K."/>
            <person name="Yang H."/>
        </authorList>
    </citation>
    <scope>NUCLEOTIDE SEQUENCE [LARGE SCALE GENOMIC DNA]</scope>
    <source>
        <strain evidence="1 2">GED7880</strain>
    </source>
</reference>
<proteinExistence type="predicted"/>
<evidence type="ECO:0000313" key="2">
    <source>
        <dbReference type="Proteomes" id="UP000070093"/>
    </source>
</evidence>
<comment type="caution">
    <text evidence="1">The sequence shown here is derived from an EMBL/GenBank/DDBJ whole genome shotgun (WGS) entry which is preliminary data.</text>
</comment>
<evidence type="ECO:0000313" key="1">
    <source>
        <dbReference type="EMBL" id="KXO16330.1"/>
    </source>
</evidence>